<dbReference type="SUPFAM" id="SSF82657">
    <property type="entry name" value="BolA-like"/>
    <property type="match status" value="1"/>
</dbReference>
<dbReference type="OrthoDB" id="9811118at2"/>
<dbReference type="AlphaFoldDB" id="A0A2T5BC32"/>
<reference evidence="2 3" key="1">
    <citation type="submission" date="2018-04" db="EMBL/GenBank/DDBJ databases">
        <title>Genomic Encyclopedia of Type Strains, Phase IV (KMG-IV): sequencing the most valuable type-strain genomes for metagenomic binning, comparative biology and taxonomic classification.</title>
        <authorList>
            <person name="Goeker M."/>
        </authorList>
    </citation>
    <scope>NUCLEOTIDE SEQUENCE [LARGE SCALE GENOMIC DNA]</scope>
    <source>
        <strain evidence="2 3">DSM 7138</strain>
    </source>
</reference>
<dbReference type="PANTHER" id="PTHR46230">
    <property type="match status" value="1"/>
</dbReference>
<protein>
    <submittedName>
        <fullName evidence="2">BolA protein</fullName>
    </submittedName>
</protein>
<dbReference type="Gene3D" id="3.30.300.90">
    <property type="entry name" value="BolA-like"/>
    <property type="match status" value="1"/>
</dbReference>
<evidence type="ECO:0000256" key="1">
    <source>
        <dbReference type="RuleBase" id="RU003860"/>
    </source>
</evidence>
<dbReference type="PIRSF" id="PIRSF003113">
    <property type="entry name" value="BolA"/>
    <property type="match status" value="1"/>
</dbReference>
<keyword evidence="3" id="KW-1185">Reference proteome</keyword>
<dbReference type="RefSeq" id="WP_108002569.1">
    <property type="nucleotide sequence ID" value="NZ_JBHEEX010000002.1"/>
</dbReference>
<sequence>MSVKSRIEYRLTEALSPERLEVINESHLHAGHQRGFTGAGETHLRIRVVSARFAGETRVARHRMVNELVKDEFEAGLHALAIEAAAPGEPVRW</sequence>
<name>A0A2T5BC32_MYCDI</name>
<evidence type="ECO:0000313" key="2">
    <source>
        <dbReference type="EMBL" id="PTM96534.1"/>
    </source>
</evidence>
<organism evidence="2 3">
    <name type="scientific">Mycoplana dimorpha</name>
    <dbReference type="NCBI Taxonomy" id="28320"/>
    <lineage>
        <taxon>Bacteria</taxon>
        <taxon>Pseudomonadati</taxon>
        <taxon>Pseudomonadota</taxon>
        <taxon>Alphaproteobacteria</taxon>
        <taxon>Hyphomicrobiales</taxon>
        <taxon>Rhizobiaceae</taxon>
        <taxon>Mycoplana</taxon>
    </lineage>
</organism>
<dbReference type="EMBL" id="PZZZ01000003">
    <property type="protein sequence ID" value="PTM96534.1"/>
    <property type="molecule type" value="Genomic_DNA"/>
</dbReference>
<dbReference type="Proteomes" id="UP000241247">
    <property type="component" value="Unassembled WGS sequence"/>
</dbReference>
<dbReference type="InterPro" id="IPR002634">
    <property type="entry name" value="BolA"/>
</dbReference>
<dbReference type="InterPro" id="IPR036065">
    <property type="entry name" value="BolA-like_sf"/>
</dbReference>
<gene>
    <name evidence="2" type="ORF">C7449_103554</name>
</gene>
<proteinExistence type="inferred from homology"/>
<dbReference type="GO" id="GO:0016226">
    <property type="term" value="P:iron-sulfur cluster assembly"/>
    <property type="evidence" value="ECO:0007669"/>
    <property type="project" value="TreeGrafter"/>
</dbReference>
<dbReference type="Pfam" id="PF01722">
    <property type="entry name" value="BolA"/>
    <property type="match status" value="1"/>
</dbReference>
<comment type="similarity">
    <text evidence="1">Belongs to the BolA/IbaG family.</text>
</comment>
<dbReference type="PANTHER" id="PTHR46230:SF7">
    <property type="entry name" value="BOLA-LIKE PROTEIN 1"/>
    <property type="match status" value="1"/>
</dbReference>
<accession>A0A2T5BC32</accession>
<comment type="caution">
    <text evidence="2">The sequence shown here is derived from an EMBL/GenBank/DDBJ whole genome shotgun (WGS) entry which is preliminary data.</text>
</comment>
<evidence type="ECO:0000313" key="3">
    <source>
        <dbReference type="Proteomes" id="UP000241247"/>
    </source>
</evidence>